<dbReference type="OMA" id="KNVLEXS"/>
<evidence type="ECO:0000313" key="6">
    <source>
        <dbReference type="Proteomes" id="UP000007303"/>
    </source>
</evidence>
<sequence>MSPQSHLLEKAGIINKTKVAEGGKKIRKNWSQSWTVLHGGVLTFHRDPKFAPVGNTSKTSQIVPEFTEDLRGASVGWASKDKSSKKNVLELKTRQGCEYLMQYDTESIISDWLKVIQDAIRQLVCTSACVRSQMISFWCQDQDHLSEDEDEAEDDRDKKRTADRHSSGASDSEQKRVRTKLRRFLQRRPTLQSVKEKGYIRDNVFGCHLDTLCHREHTTVPRFVVKCIKTVEKRGLDIDGIYRVSGNLAVIQKLRHKADHEEQLDLEDGQWEEIHVITGALKLFLRELPEPLFPFSSFDKFIAAIQLPDYNLRVSYMRDLVRSLPLPNHDTMELLSQTPSPVTEHKDSNRMSVQSVAIVFAPAVRPQTESANMTVHMVFQSQIVELMLNEFMVIFSPRAD</sequence>
<feature type="compositionally biased region" description="Basic and acidic residues" evidence="2">
    <location>
        <begin position="155"/>
        <end position="176"/>
    </location>
</feature>
<feature type="domain" description="PH" evidence="3">
    <location>
        <begin position="7"/>
        <end position="121"/>
    </location>
</feature>
<accession>H3CLZ6</accession>
<dbReference type="SMART" id="SM00233">
    <property type="entry name" value="PH"/>
    <property type="match status" value="1"/>
</dbReference>
<proteinExistence type="predicted"/>
<keyword evidence="6" id="KW-1185">Reference proteome</keyword>
<evidence type="ECO:0000259" key="4">
    <source>
        <dbReference type="PROSITE" id="PS50238"/>
    </source>
</evidence>
<dbReference type="SUPFAM" id="SSF48350">
    <property type="entry name" value="GTPase activation domain, GAP"/>
    <property type="match status" value="1"/>
</dbReference>
<dbReference type="CDD" id="cd13233">
    <property type="entry name" value="PH_ARHGAP9-like"/>
    <property type="match status" value="1"/>
</dbReference>
<dbReference type="GeneTree" id="ENSGT00950000182860"/>
<dbReference type="Gene3D" id="2.30.29.30">
    <property type="entry name" value="Pleckstrin-homology domain (PH domain)/Phosphotyrosine-binding domain (PTB)"/>
    <property type="match status" value="1"/>
</dbReference>
<dbReference type="CDD" id="cd04403">
    <property type="entry name" value="RhoGAP_ARHGAP27_15_12_9"/>
    <property type="match status" value="1"/>
</dbReference>
<evidence type="ECO:0000256" key="2">
    <source>
        <dbReference type="SAM" id="MobiDB-lite"/>
    </source>
</evidence>
<dbReference type="InterPro" id="IPR001849">
    <property type="entry name" value="PH_domain"/>
</dbReference>
<dbReference type="GO" id="GO:0005737">
    <property type="term" value="C:cytoplasm"/>
    <property type="evidence" value="ECO:0007669"/>
    <property type="project" value="TreeGrafter"/>
</dbReference>
<reference evidence="6" key="1">
    <citation type="journal article" date="2004" name="Nature">
        <title>Genome duplication in the teleost fish Tetraodon nigroviridis reveals the early vertebrate proto-karyotype.</title>
        <authorList>
            <person name="Jaillon O."/>
            <person name="Aury J.-M."/>
            <person name="Brunet F."/>
            <person name="Petit J.-L."/>
            <person name="Stange-Thomann N."/>
            <person name="Mauceli E."/>
            <person name="Bouneau L."/>
            <person name="Fischer C."/>
            <person name="Ozouf-Costaz C."/>
            <person name="Bernot A."/>
            <person name="Nicaud S."/>
            <person name="Jaffe D."/>
            <person name="Fisher S."/>
            <person name="Lutfalla G."/>
            <person name="Dossat C."/>
            <person name="Segurens B."/>
            <person name="Dasilva C."/>
            <person name="Salanoubat M."/>
            <person name="Levy M."/>
            <person name="Boudet N."/>
            <person name="Castellano S."/>
            <person name="Anthouard V."/>
            <person name="Jubin C."/>
            <person name="Castelli V."/>
            <person name="Katinka M."/>
            <person name="Vacherie B."/>
            <person name="Biemont C."/>
            <person name="Skalli Z."/>
            <person name="Cattolico L."/>
            <person name="Poulain J."/>
            <person name="De Berardinis V."/>
            <person name="Cruaud C."/>
            <person name="Duprat S."/>
            <person name="Brottier P."/>
            <person name="Coutanceau J.-P."/>
            <person name="Gouzy J."/>
            <person name="Parra G."/>
            <person name="Lardier G."/>
            <person name="Chapple C."/>
            <person name="McKernan K.J."/>
            <person name="McEwan P."/>
            <person name="Bosak S."/>
            <person name="Kellis M."/>
            <person name="Volff J.-N."/>
            <person name="Guigo R."/>
            <person name="Zody M.C."/>
            <person name="Mesirov J."/>
            <person name="Lindblad-Toh K."/>
            <person name="Birren B."/>
            <person name="Nusbaum C."/>
            <person name="Kahn D."/>
            <person name="Robinson-Rechavi M."/>
            <person name="Laudet V."/>
            <person name="Schachter V."/>
            <person name="Quetier F."/>
            <person name="Saurin W."/>
            <person name="Scarpelli C."/>
            <person name="Wincker P."/>
            <person name="Lander E.S."/>
            <person name="Weissenbach J."/>
            <person name="Roest Crollius H."/>
        </authorList>
    </citation>
    <scope>NUCLEOTIDE SEQUENCE [LARGE SCALE GENOMIC DNA]</scope>
</reference>
<dbReference type="HOGENOM" id="CLU_015883_1_0_1"/>
<reference evidence="5" key="2">
    <citation type="submission" date="2025-08" db="UniProtKB">
        <authorList>
            <consortium name="Ensembl"/>
        </authorList>
    </citation>
    <scope>IDENTIFICATION</scope>
</reference>
<evidence type="ECO:0000259" key="3">
    <source>
        <dbReference type="PROSITE" id="PS50003"/>
    </source>
</evidence>
<dbReference type="Pfam" id="PF00620">
    <property type="entry name" value="RhoGAP"/>
    <property type="match status" value="1"/>
</dbReference>
<evidence type="ECO:0000256" key="1">
    <source>
        <dbReference type="ARBA" id="ARBA00022468"/>
    </source>
</evidence>
<dbReference type="AlphaFoldDB" id="H3CLZ6"/>
<dbReference type="PROSITE" id="PS50238">
    <property type="entry name" value="RHOGAP"/>
    <property type="match status" value="1"/>
</dbReference>
<dbReference type="Ensembl" id="ENSTNIT00000009447.1">
    <property type="protein sequence ID" value="ENSTNIP00000009276.1"/>
    <property type="gene ID" value="ENSTNIG00000006506.1"/>
</dbReference>
<feature type="domain" description="Rho-GAP" evidence="4">
    <location>
        <begin position="207"/>
        <end position="395"/>
    </location>
</feature>
<name>H3CLZ6_TETNG</name>
<dbReference type="PANTHER" id="PTHR23176">
    <property type="entry name" value="RHO/RAC/CDC GTPASE-ACTIVATING PROTEIN"/>
    <property type="match status" value="1"/>
</dbReference>
<dbReference type="STRING" id="99883.ENSTNIP00000009276"/>
<evidence type="ECO:0000313" key="5">
    <source>
        <dbReference type="Ensembl" id="ENSTNIP00000009276.1"/>
    </source>
</evidence>
<feature type="region of interest" description="Disordered" evidence="2">
    <location>
        <begin position="148"/>
        <end position="177"/>
    </location>
</feature>
<dbReference type="GO" id="GO:0007165">
    <property type="term" value="P:signal transduction"/>
    <property type="evidence" value="ECO:0007669"/>
    <property type="project" value="InterPro"/>
</dbReference>
<dbReference type="InterPro" id="IPR008936">
    <property type="entry name" value="Rho_GTPase_activation_prot"/>
</dbReference>
<dbReference type="GO" id="GO:0005096">
    <property type="term" value="F:GTPase activator activity"/>
    <property type="evidence" value="ECO:0007669"/>
    <property type="project" value="UniProtKB-KW"/>
</dbReference>
<dbReference type="InterPro" id="IPR000198">
    <property type="entry name" value="RhoGAP_dom"/>
</dbReference>
<dbReference type="PANTHER" id="PTHR23176:SF104">
    <property type="entry name" value="RHO GTPASE-ACTIVATING PROTEIN 27"/>
    <property type="match status" value="1"/>
</dbReference>
<protein>
    <submittedName>
        <fullName evidence="5">Rho GTPase activating protein 27, like</fullName>
    </submittedName>
</protein>
<dbReference type="Gene3D" id="1.10.555.10">
    <property type="entry name" value="Rho GTPase activation protein"/>
    <property type="match status" value="1"/>
</dbReference>
<reference evidence="5" key="3">
    <citation type="submission" date="2025-09" db="UniProtKB">
        <authorList>
            <consortium name="Ensembl"/>
        </authorList>
    </citation>
    <scope>IDENTIFICATION</scope>
</reference>
<dbReference type="SUPFAM" id="SSF50729">
    <property type="entry name" value="PH domain-like"/>
    <property type="match status" value="1"/>
</dbReference>
<dbReference type="PROSITE" id="PS50003">
    <property type="entry name" value="PH_DOMAIN"/>
    <property type="match status" value="1"/>
</dbReference>
<dbReference type="InterPro" id="IPR011993">
    <property type="entry name" value="PH-like_dom_sf"/>
</dbReference>
<organism evidence="5 6">
    <name type="scientific">Tetraodon nigroviridis</name>
    <name type="common">Spotted green pufferfish</name>
    <name type="synonym">Chelonodon nigroviridis</name>
    <dbReference type="NCBI Taxonomy" id="99883"/>
    <lineage>
        <taxon>Eukaryota</taxon>
        <taxon>Metazoa</taxon>
        <taxon>Chordata</taxon>
        <taxon>Craniata</taxon>
        <taxon>Vertebrata</taxon>
        <taxon>Euteleostomi</taxon>
        <taxon>Actinopterygii</taxon>
        <taxon>Neopterygii</taxon>
        <taxon>Teleostei</taxon>
        <taxon>Neoteleostei</taxon>
        <taxon>Acanthomorphata</taxon>
        <taxon>Eupercaria</taxon>
        <taxon>Tetraodontiformes</taxon>
        <taxon>Tetradontoidea</taxon>
        <taxon>Tetraodontidae</taxon>
        <taxon>Tetraodon</taxon>
    </lineage>
</organism>
<keyword evidence="1" id="KW-0343">GTPase activation</keyword>
<dbReference type="InterPro" id="IPR050729">
    <property type="entry name" value="Rho-GAP"/>
</dbReference>
<dbReference type="SMART" id="SM00324">
    <property type="entry name" value="RhoGAP"/>
    <property type="match status" value="1"/>
</dbReference>
<dbReference type="Pfam" id="PF00169">
    <property type="entry name" value="PH"/>
    <property type="match status" value="1"/>
</dbReference>
<dbReference type="Proteomes" id="UP000007303">
    <property type="component" value="Unassembled WGS sequence"/>
</dbReference>
<dbReference type="InParanoid" id="H3CLZ6"/>